<organism evidence="1 2">
    <name type="scientific">Sphingobium indicum BiD32</name>
    <dbReference type="NCBI Taxonomy" id="1301087"/>
    <lineage>
        <taxon>Bacteria</taxon>
        <taxon>Pseudomonadati</taxon>
        <taxon>Pseudomonadota</taxon>
        <taxon>Alphaproteobacteria</taxon>
        <taxon>Sphingomonadales</taxon>
        <taxon>Sphingomonadaceae</taxon>
        <taxon>Sphingobium</taxon>
    </lineage>
</organism>
<reference evidence="2" key="2">
    <citation type="submission" date="2013-04" db="EMBL/GenBank/DDBJ databases">
        <title>Bisphenol A degrading Sphingobium sp. strain BiD32.</title>
        <authorList>
            <person name="Nielsen J.L."/>
            <person name="Zhou N.A."/>
            <person name="Kjeldal H."/>
        </authorList>
    </citation>
    <scope>NUCLEOTIDE SEQUENCE [LARGE SCALE GENOMIC DNA]</scope>
    <source>
        <strain evidence="2">BiD32</strain>
    </source>
</reference>
<evidence type="ECO:0000313" key="2">
    <source>
        <dbReference type="Proteomes" id="UP000013201"/>
    </source>
</evidence>
<dbReference type="AlphaFoldDB" id="N1MPF3"/>
<sequence length="92" mass="9951">MAVGWDRPLQTFFAQVFSPTDAEPEEGEATIWVGTEPGELPTPEAAIRVVEAYADIPETLATRLLADMTATVGVKDGAHQVEAKQRLFGSLH</sequence>
<gene>
    <name evidence="1" type="ORF">EBBID32_16670</name>
</gene>
<dbReference type="Proteomes" id="UP000013201">
    <property type="component" value="Unassembled WGS sequence"/>
</dbReference>
<reference evidence="1 2" key="1">
    <citation type="submission" date="2013-03" db="EMBL/GenBank/DDBJ databases">
        <authorList>
            <person name="Le V."/>
        </authorList>
    </citation>
    <scope>NUCLEOTIDE SEQUENCE [LARGE SCALE GENOMIC DNA]</scope>
    <source>
        <strain evidence="1 2">BiD32</strain>
    </source>
</reference>
<keyword evidence="2" id="KW-1185">Reference proteome</keyword>
<protein>
    <submittedName>
        <fullName evidence="1">Uncharacterized protein</fullName>
    </submittedName>
</protein>
<name>N1MPF3_9SPHN</name>
<proteinExistence type="predicted"/>
<evidence type="ECO:0000313" key="1">
    <source>
        <dbReference type="EMBL" id="CCW17328.1"/>
    </source>
</evidence>
<accession>N1MPF3</accession>
<comment type="caution">
    <text evidence="1">The sequence shown here is derived from an EMBL/GenBank/DDBJ whole genome shotgun (WGS) entry which is preliminary data.</text>
</comment>
<dbReference type="EMBL" id="CAVK010000072">
    <property type="protein sequence ID" value="CCW17328.1"/>
    <property type="molecule type" value="Genomic_DNA"/>
</dbReference>